<evidence type="ECO:0000256" key="7">
    <source>
        <dbReference type="ARBA" id="ARBA00022676"/>
    </source>
</evidence>
<dbReference type="GO" id="GO:0004422">
    <property type="term" value="F:hypoxanthine phosphoribosyltransferase activity"/>
    <property type="evidence" value="ECO:0007669"/>
    <property type="project" value="InterPro"/>
</dbReference>
<dbReference type="Gene3D" id="3.40.50.2020">
    <property type="match status" value="1"/>
</dbReference>
<comment type="catalytic activity">
    <reaction evidence="13">
        <text>GMP + diphosphate = guanine + 5-phospho-alpha-D-ribose 1-diphosphate</text>
        <dbReference type="Rhea" id="RHEA:25424"/>
        <dbReference type="ChEBI" id="CHEBI:16235"/>
        <dbReference type="ChEBI" id="CHEBI:33019"/>
        <dbReference type="ChEBI" id="CHEBI:58017"/>
        <dbReference type="ChEBI" id="CHEBI:58115"/>
        <dbReference type="EC" id="2.4.2.8"/>
    </reaction>
    <physiologicalReaction direction="right-to-left" evidence="13">
        <dbReference type="Rhea" id="RHEA:25426"/>
    </physiologicalReaction>
</comment>
<dbReference type="InterPro" id="IPR029057">
    <property type="entry name" value="PRTase-like"/>
</dbReference>
<comment type="subcellular location">
    <subcellularLocation>
        <location evidence="2 15">Cytoplasm</location>
    </subcellularLocation>
</comment>
<keyword evidence="12 15" id="KW-0460">Magnesium</keyword>
<keyword evidence="7 15" id="KW-0328">Glycosyltransferase</keyword>
<keyword evidence="6 15" id="KW-0963">Cytoplasm</keyword>
<evidence type="ECO:0000256" key="12">
    <source>
        <dbReference type="ARBA" id="ARBA00022842"/>
    </source>
</evidence>
<dbReference type="GO" id="GO:0032264">
    <property type="term" value="P:IMP salvage"/>
    <property type="evidence" value="ECO:0007669"/>
    <property type="project" value="UniProtKB-UniPathway"/>
</dbReference>
<evidence type="ECO:0000256" key="8">
    <source>
        <dbReference type="ARBA" id="ARBA00022679"/>
    </source>
</evidence>
<comment type="caution">
    <text evidence="18">The sequence shown here is derived from an EMBL/GenBank/DDBJ whole genome shotgun (WGS) entry which is preliminary data.</text>
</comment>
<keyword evidence="11 15" id="KW-0547">Nucleotide-binding</keyword>
<dbReference type="GO" id="GO:0052657">
    <property type="term" value="F:guanine phosphoribosyltransferase activity"/>
    <property type="evidence" value="ECO:0007669"/>
    <property type="project" value="UniProtKB-ARBA"/>
</dbReference>
<dbReference type="FunFam" id="3.40.50.2020:FF:000006">
    <property type="entry name" value="Hypoxanthine phosphoribosyltransferase"/>
    <property type="match status" value="1"/>
</dbReference>
<evidence type="ECO:0000313" key="17">
    <source>
        <dbReference type="EMBL" id="HGQ55631.1"/>
    </source>
</evidence>
<comment type="catalytic activity">
    <reaction evidence="14">
        <text>IMP + diphosphate = hypoxanthine + 5-phospho-alpha-D-ribose 1-diphosphate</text>
        <dbReference type="Rhea" id="RHEA:17973"/>
        <dbReference type="ChEBI" id="CHEBI:17368"/>
        <dbReference type="ChEBI" id="CHEBI:33019"/>
        <dbReference type="ChEBI" id="CHEBI:58017"/>
        <dbReference type="ChEBI" id="CHEBI:58053"/>
        <dbReference type="EC" id="2.4.2.8"/>
    </reaction>
    <physiologicalReaction direction="right-to-left" evidence="14">
        <dbReference type="Rhea" id="RHEA:17975"/>
    </physiologicalReaction>
</comment>
<dbReference type="Pfam" id="PF00156">
    <property type="entry name" value="Pribosyltran"/>
    <property type="match status" value="1"/>
</dbReference>
<dbReference type="UniPathway" id="UPA00591">
    <property type="reaction ID" value="UER00648"/>
</dbReference>
<dbReference type="PANTHER" id="PTHR43340">
    <property type="entry name" value="HYPOXANTHINE-GUANINE PHOSPHORIBOSYLTRANSFERASE"/>
    <property type="match status" value="1"/>
</dbReference>
<reference evidence="18" key="1">
    <citation type="journal article" date="2020" name="mSystems">
        <title>Genome- and Community-Level Interaction Insights into Carbon Utilization and Element Cycling Functions of Hydrothermarchaeota in Hydrothermal Sediment.</title>
        <authorList>
            <person name="Zhou Z."/>
            <person name="Liu Y."/>
            <person name="Xu W."/>
            <person name="Pan J."/>
            <person name="Luo Z.H."/>
            <person name="Li M."/>
        </authorList>
    </citation>
    <scope>NUCLEOTIDE SEQUENCE [LARGE SCALE GENOMIC DNA]</scope>
    <source>
        <strain evidence="18">SpSt-594</strain>
        <strain evidence="17">SpSt-655</strain>
    </source>
</reference>
<dbReference type="GO" id="GO:0000287">
    <property type="term" value="F:magnesium ion binding"/>
    <property type="evidence" value="ECO:0007669"/>
    <property type="project" value="TreeGrafter"/>
</dbReference>
<keyword evidence="9 15" id="KW-0479">Metal-binding</keyword>
<dbReference type="GO" id="GO:0005829">
    <property type="term" value="C:cytosol"/>
    <property type="evidence" value="ECO:0007669"/>
    <property type="project" value="TreeGrafter"/>
</dbReference>
<evidence type="ECO:0000259" key="16">
    <source>
        <dbReference type="Pfam" id="PF00156"/>
    </source>
</evidence>
<name>A0A7C4VYU9_UNCW3</name>
<dbReference type="EMBL" id="DTBX01000145">
    <property type="protein sequence ID" value="HGQ55631.1"/>
    <property type="molecule type" value="Genomic_DNA"/>
</dbReference>
<dbReference type="PANTHER" id="PTHR43340:SF1">
    <property type="entry name" value="HYPOXANTHINE PHOSPHORIBOSYLTRANSFERASE"/>
    <property type="match status" value="1"/>
</dbReference>
<dbReference type="GO" id="GO:0006178">
    <property type="term" value="P:guanine salvage"/>
    <property type="evidence" value="ECO:0007669"/>
    <property type="project" value="TreeGrafter"/>
</dbReference>
<protein>
    <recommendedName>
        <fullName evidence="5 15">Hypoxanthine phosphoribosyltransferase</fullName>
        <ecNumber evidence="5 15">2.4.2.8</ecNumber>
    </recommendedName>
</protein>
<evidence type="ECO:0000256" key="15">
    <source>
        <dbReference type="RuleBase" id="RU364099"/>
    </source>
</evidence>
<evidence type="ECO:0000256" key="10">
    <source>
        <dbReference type="ARBA" id="ARBA00022726"/>
    </source>
</evidence>
<dbReference type="GO" id="GO:0006166">
    <property type="term" value="P:purine ribonucleoside salvage"/>
    <property type="evidence" value="ECO:0007669"/>
    <property type="project" value="UniProtKB-KW"/>
</dbReference>
<dbReference type="GO" id="GO:0032263">
    <property type="term" value="P:GMP salvage"/>
    <property type="evidence" value="ECO:0007669"/>
    <property type="project" value="TreeGrafter"/>
</dbReference>
<evidence type="ECO:0000313" key="18">
    <source>
        <dbReference type="EMBL" id="HGU47266.1"/>
    </source>
</evidence>
<proteinExistence type="inferred from homology"/>
<keyword evidence="8 15" id="KW-0808">Transferase</keyword>
<gene>
    <name evidence="18" type="primary">hpt</name>
    <name evidence="18" type="ORF">ENT60_01715</name>
    <name evidence="17" type="ORF">ENU28_04125</name>
</gene>
<comment type="pathway">
    <text evidence="3 15">Purine metabolism; IMP biosynthesis via salvage pathway; IMP from hypoxanthine: step 1/1.</text>
</comment>
<dbReference type="GO" id="GO:0000166">
    <property type="term" value="F:nucleotide binding"/>
    <property type="evidence" value="ECO:0007669"/>
    <property type="project" value="UniProtKB-KW"/>
</dbReference>
<dbReference type="GO" id="GO:0046100">
    <property type="term" value="P:hypoxanthine metabolic process"/>
    <property type="evidence" value="ECO:0007669"/>
    <property type="project" value="TreeGrafter"/>
</dbReference>
<organism evidence="18">
    <name type="scientific">candidate division WOR-3 bacterium</name>
    <dbReference type="NCBI Taxonomy" id="2052148"/>
    <lineage>
        <taxon>Bacteria</taxon>
        <taxon>Bacteria division WOR-3</taxon>
    </lineage>
</organism>
<dbReference type="EMBL" id="DSZH01000077">
    <property type="protein sequence ID" value="HGU47266.1"/>
    <property type="molecule type" value="Genomic_DNA"/>
</dbReference>
<evidence type="ECO:0000256" key="6">
    <source>
        <dbReference type="ARBA" id="ARBA00022490"/>
    </source>
</evidence>
<dbReference type="InterPro" id="IPR000836">
    <property type="entry name" value="PRTase_dom"/>
</dbReference>
<keyword evidence="10 15" id="KW-0660">Purine salvage</keyword>
<evidence type="ECO:0000256" key="1">
    <source>
        <dbReference type="ARBA" id="ARBA00001946"/>
    </source>
</evidence>
<evidence type="ECO:0000256" key="2">
    <source>
        <dbReference type="ARBA" id="ARBA00004496"/>
    </source>
</evidence>
<evidence type="ECO:0000256" key="14">
    <source>
        <dbReference type="ARBA" id="ARBA00049402"/>
    </source>
</evidence>
<dbReference type="InterPro" id="IPR005904">
    <property type="entry name" value="Hxn_phspho_trans"/>
</dbReference>
<comment type="cofactor">
    <cofactor evidence="1 15">
        <name>Mg(2+)</name>
        <dbReference type="ChEBI" id="CHEBI:18420"/>
    </cofactor>
</comment>
<evidence type="ECO:0000256" key="5">
    <source>
        <dbReference type="ARBA" id="ARBA00011895"/>
    </source>
</evidence>
<dbReference type="SUPFAM" id="SSF53271">
    <property type="entry name" value="PRTase-like"/>
    <property type="match status" value="1"/>
</dbReference>
<comment type="similarity">
    <text evidence="4 15">Belongs to the purine/pyrimidine phosphoribosyltransferase family.</text>
</comment>
<evidence type="ECO:0000256" key="3">
    <source>
        <dbReference type="ARBA" id="ARBA00004669"/>
    </source>
</evidence>
<evidence type="ECO:0000256" key="11">
    <source>
        <dbReference type="ARBA" id="ARBA00022741"/>
    </source>
</evidence>
<evidence type="ECO:0000256" key="4">
    <source>
        <dbReference type="ARBA" id="ARBA00008391"/>
    </source>
</evidence>
<dbReference type="InterPro" id="IPR050408">
    <property type="entry name" value="HGPRT"/>
</dbReference>
<evidence type="ECO:0000256" key="13">
    <source>
        <dbReference type="ARBA" id="ARBA00048811"/>
    </source>
</evidence>
<accession>A0A7C4VYU9</accession>
<dbReference type="EC" id="2.4.2.8" evidence="5 15"/>
<evidence type="ECO:0000256" key="9">
    <source>
        <dbReference type="ARBA" id="ARBA00022723"/>
    </source>
</evidence>
<feature type="domain" description="Phosphoribosyltransferase" evidence="16">
    <location>
        <begin position="15"/>
        <end position="159"/>
    </location>
</feature>
<dbReference type="CDD" id="cd06223">
    <property type="entry name" value="PRTases_typeI"/>
    <property type="match status" value="1"/>
</dbReference>
<dbReference type="AlphaFoldDB" id="A0A7C4VYU9"/>
<dbReference type="NCBIfam" id="TIGR01203">
    <property type="entry name" value="HGPRTase"/>
    <property type="match status" value="1"/>
</dbReference>
<sequence length="178" mass="20195">MINIKVFKLIGEEDIKEKVKELADRISKDYCNKDLVLIGVLKGAFVFLADLIRNLTIPCCCDFIKVSSYGQGTETSGVVKIVADISTPIENKDVLLVEDIVDTGLTLKYLIDHLSLKKPKSLKICALLDKPEKHRLKISIDYLGFTIPNKFVVGYGIDYDEKFRYLPYIGYIELNEKE</sequence>